<dbReference type="InterPro" id="IPR001296">
    <property type="entry name" value="Glyco_trans_1"/>
</dbReference>
<dbReference type="OrthoDB" id="9802524at2"/>
<dbReference type="Proteomes" id="UP000243606">
    <property type="component" value="Unassembled WGS sequence"/>
</dbReference>
<keyword evidence="3" id="KW-1185">Reference proteome</keyword>
<dbReference type="RefSeq" id="WP_090238415.1">
    <property type="nucleotide sequence ID" value="NZ_FOQL01000001.1"/>
</dbReference>
<keyword evidence="2" id="KW-0808">Transferase</keyword>
<dbReference type="AlphaFoldDB" id="A0A1I3CUD1"/>
<dbReference type="EMBL" id="FOQL01000001">
    <property type="protein sequence ID" value="SFH78122.1"/>
    <property type="molecule type" value="Genomic_DNA"/>
</dbReference>
<gene>
    <name evidence="2" type="ORF">SAMN05216206_0239</name>
</gene>
<dbReference type="Pfam" id="PF00534">
    <property type="entry name" value="Glycos_transf_1"/>
    <property type="match status" value="1"/>
</dbReference>
<dbReference type="SUPFAM" id="SSF53756">
    <property type="entry name" value="UDP-Glycosyltransferase/glycogen phosphorylase"/>
    <property type="match status" value="1"/>
</dbReference>
<feature type="domain" description="Glycosyl transferase family 1" evidence="1">
    <location>
        <begin position="217"/>
        <end position="371"/>
    </location>
</feature>
<evidence type="ECO:0000259" key="1">
    <source>
        <dbReference type="Pfam" id="PF00534"/>
    </source>
</evidence>
<evidence type="ECO:0000313" key="2">
    <source>
        <dbReference type="EMBL" id="SFH78122.1"/>
    </source>
</evidence>
<dbReference type="PANTHER" id="PTHR45947:SF13">
    <property type="entry name" value="TRANSFERASE"/>
    <property type="match status" value="1"/>
</dbReference>
<organism evidence="2 3">
    <name type="scientific">Pseudomonas guineae</name>
    <dbReference type="NCBI Taxonomy" id="425504"/>
    <lineage>
        <taxon>Bacteria</taxon>
        <taxon>Pseudomonadati</taxon>
        <taxon>Pseudomonadota</taxon>
        <taxon>Gammaproteobacteria</taxon>
        <taxon>Pseudomonadales</taxon>
        <taxon>Pseudomonadaceae</taxon>
        <taxon>Pseudomonas</taxon>
    </lineage>
</organism>
<dbReference type="Gene3D" id="3.40.50.2000">
    <property type="entry name" value="Glycogen Phosphorylase B"/>
    <property type="match status" value="2"/>
</dbReference>
<protein>
    <submittedName>
        <fullName evidence="2">Glycosyltransferase involved in cell wall bisynthesis</fullName>
    </submittedName>
</protein>
<reference evidence="3" key="1">
    <citation type="submission" date="2016-10" db="EMBL/GenBank/DDBJ databases">
        <authorList>
            <person name="Varghese N."/>
            <person name="Submissions S."/>
        </authorList>
    </citation>
    <scope>NUCLEOTIDE SEQUENCE [LARGE SCALE GENOMIC DNA]</scope>
    <source>
        <strain evidence="3">LMG 24016</strain>
    </source>
</reference>
<evidence type="ECO:0000313" key="3">
    <source>
        <dbReference type="Proteomes" id="UP000243606"/>
    </source>
</evidence>
<accession>A0A1I3CUD1</accession>
<sequence length="410" mass="45005">MKVIFVNAYSQKGGAARAARRLADALLSYDDMDIEYLSVYPVEMSLFYKLRYFFRVLYDRMPGAMRAKKKIMFSSGGLSNRKIVSYINSSGADIVHFHWVSAGALSLDNIFEVNKPVFWSLHDMWPLTGGCHYNNDCSGFLNSCGNCPQLISNNPKDISFDLLSRKLKHYTSAKNISLLGVSNWISSVASKSLVATGTPVTTLPNAIDTDVFFPESKEISRAFLGLDATKKIILFGAFAATSDPRKGFIELCSALKSLPDSLDYQLVVFGADSLGRGVDTGRSVVYLGHISDDSRLRTIYSSADVMVVPSRQETFGLTAAESMACGTPVVCFAVTGLLDIVDHKVNGFAARPFDPVDLASGICWILDNSIDKMLALESRNKIVSSFSYKVVADKCIAIYQQKLKLDGDIL</sequence>
<proteinExistence type="predicted"/>
<dbReference type="InterPro" id="IPR050194">
    <property type="entry name" value="Glycosyltransferase_grp1"/>
</dbReference>
<name>A0A1I3CUD1_9PSED</name>
<dbReference type="GO" id="GO:0016757">
    <property type="term" value="F:glycosyltransferase activity"/>
    <property type="evidence" value="ECO:0007669"/>
    <property type="project" value="InterPro"/>
</dbReference>
<dbReference type="STRING" id="425504.SAMN05216206_0239"/>
<dbReference type="PANTHER" id="PTHR45947">
    <property type="entry name" value="SULFOQUINOVOSYL TRANSFERASE SQD2"/>
    <property type="match status" value="1"/>
</dbReference>